<reference evidence="7 8" key="1">
    <citation type="submission" date="2021-03" db="EMBL/GenBank/DDBJ databases">
        <title>Sequencing the genomes of 1000 actinobacteria strains.</title>
        <authorList>
            <person name="Klenk H.-P."/>
        </authorList>
    </citation>
    <scope>NUCLEOTIDE SEQUENCE [LARGE SCALE GENOMIC DNA]</scope>
    <source>
        <strain evidence="7 8">DSM 18824</strain>
    </source>
</reference>
<evidence type="ECO:0000256" key="5">
    <source>
        <dbReference type="ARBA" id="ARBA00023288"/>
    </source>
</evidence>
<evidence type="ECO:0000256" key="4">
    <source>
        <dbReference type="ARBA" id="ARBA00023139"/>
    </source>
</evidence>
<evidence type="ECO:0000256" key="3">
    <source>
        <dbReference type="ARBA" id="ARBA00023136"/>
    </source>
</evidence>
<dbReference type="InterPro" id="IPR006059">
    <property type="entry name" value="SBP"/>
</dbReference>
<organism evidence="7 8">
    <name type="scientific">Kribbella aluminosa</name>
    <dbReference type="NCBI Taxonomy" id="416017"/>
    <lineage>
        <taxon>Bacteria</taxon>
        <taxon>Bacillati</taxon>
        <taxon>Actinomycetota</taxon>
        <taxon>Actinomycetes</taxon>
        <taxon>Propionibacteriales</taxon>
        <taxon>Kribbellaceae</taxon>
        <taxon>Kribbella</taxon>
    </lineage>
</organism>
<proteinExistence type="predicted"/>
<evidence type="ECO:0000256" key="2">
    <source>
        <dbReference type="ARBA" id="ARBA00022729"/>
    </source>
</evidence>
<dbReference type="SUPFAM" id="SSF53850">
    <property type="entry name" value="Periplasmic binding protein-like II"/>
    <property type="match status" value="1"/>
</dbReference>
<dbReference type="Gene3D" id="3.40.190.10">
    <property type="entry name" value="Periplasmic binding protein-like II"/>
    <property type="match status" value="1"/>
</dbReference>
<gene>
    <name evidence="7" type="ORF">JOF29_007239</name>
</gene>
<keyword evidence="4" id="KW-0564">Palmitate</keyword>
<dbReference type="Pfam" id="PF01547">
    <property type="entry name" value="SBP_bac_1"/>
    <property type="match status" value="1"/>
</dbReference>
<dbReference type="EMBL" id="JAGINT010000002">
    <property type="protein sequence ID" value="MBP2356129.1"/>
    <property type="molecule type" value="Genomic_DNA"/>
</dbReference>
<keyword evidence="8" id="KW-1185">Reference proteome</keyword>
<evidence type="ECO:0000313" key="8">
    <source>
        <dbReference type="Proteomes" id="UP000755585"/>
    </source>
</evidence>
<evidence type="ECO:0000256" key="1">
    <source>
        <dbReference type="ARBA" id="ARBA00022475"/>
    </source>
</evidence>
<sequence length="447" mass="47885">MAKTRFLTAAVISSLALTACTSGGVVGSQSAADPKKAACPIPDENQKTGPITGDVTGEVTFETLGLKGTFATFFNDQIKRFEDLHPGVKINWIDDPGGADYITRLTTDVKVCKVPDVINADIQGVGVLHDAGLTLDLGDRLPDVAKNYSEGNWASVQPPGSTEHVALPWYTGAPTLMINKPLAGKVGVKPPTTFDEYFAAMDKIATTAKGAYYGDWGNPQYLLPNAFVFQGVKVMNDDHTQFTFASDPVAVQWLTKLAKAYSEGAFPRDSVSGSPDAAKAFVAGQLVMGALGPRFIQQNAPEVYKNTEPAPFYYDKLGGPLVNGQFITVSKTSKNLATALAFAKFVTSLGEQEAWCSKNGVQPIPPMANLPATADCWNNASYDPTFRKYMSIQRESIANSKSDPVIWYWSGAVSAKVVPQIQLAMQGKKTPQQALQDAQNAANKALG</sequence>
<keyword evidence="7" id="KW-0813">Transport</keyword>
<comment type="caution">
    <text evidence="7">The sequence shown here is derived from an EMBL/GenBank/DDBJ whole genome shotgun (WGS) entry which is preliminary data.</text>
</comment>
<keyword evidence="3" id="KW-0472">Membrane</keyword>
<evidence type="ECO:0000256" key="6">
    <source>
        <dbReference type="SAM" id="MobiDB-lite"/>
    </source>
</evidence>
<name>A0ABS4UWV5_9ACTN</name>
<evidence type="ECO:0000313" key="7">
    <source>
        <dbReference type="EMBL" id="MBP2356129.1"/>
    </source>
</evidence>
<keyword evidence="7" id="KW-0762">Sugar transport</keyword>
<accession>A0ABS4UWV5</accession>
<keyword evidence="1" id="KW-1003">Cell membrane</keyword>
<keyword evidence="2" id="KW-0732">Signal</keyword>
<dbReference type="InterPro" id="IPR050490">
    <property type="entry name" value="Bact_solute-bd_prot1"/>
</dbReference>
<dbReference type="PANTHER" id="PTHR43649:SF33">
    <property type="entry name" value="POLYGALACTURONAN_RHAMNOGALACTURONAN-BINDING PROTEIN YTCQ"/>
    <property type="match status" value="1"/>
</dbReference>
<keyword evidence="5" id="KW-0449">Lipoprotein</keyword>
<dbReference type="RefSeq" id="WP_209698692.1">
    <property type="nucleotide sequence ID" value="NZ_BAAAVU010000023.1"/>
</dbReference>
<dbReference type="Proteomes" id="UP000755585">
    <property type="component" value="Unassembled WGS sequence"/>
</dbReference>
<dbReference type="PANTHER" id="PTHR43649">
    <property type="entry name" value="ARABINOSE-BINDING PROTEIN-RELATED"/>
    <property type="match status" value="1"/>
</dbReference>
<dbReference type="PROSITE" id="PS51257">
    <property type="entry name" value="PROKAR_LIPOPROTEIN"/>
    <property type="match status" value="1"/>
</dbReference>
<feature type="region of interest" description="Disordered" evidence="6">
    <location>
        <begin position="31"/>
        <end position="53"/>
    </location>
</feature>
<protein>
    <submittedName>
        <fullName evidence="7">Multiple sugar transport system substrate-binding protein</fullName>
    </submittedName>
</protein>